<accession>A0A4R6IFK1</accession>
<dbReference type="Proteomes" id="UP000295518">
    <property type="component" value="Unassembled WGS sequence"/>
</dbReference>
<feature type="compositionally biased region" description="Basic and acidic residues" evidence="1">
    <location>
        <begin position="51"/>
        <end position="62"/>
    </location>
</feature>
<sequence length="2719" mass="306991">MDKKLKIIIGTSSSALAIGAVAIGSIVGTRLSQEKSVERVSESNPITVQDDSGKAPENKKVTEPSTVDTKGNNSNVETPEKSEITNNNSTQREITITTNNQYLIDGSIKYVAFGDSITSGFNAKLSEDYPGELETIDGKKVITGLSYPSFLAKYINEIDSNRLEKYKNFGVTGSTLSDWNALFDNIAQGTISSIHGLDFQSFKTEFTTRLADANLLTISLGANDFMNIFMKEIASLDFNKFIGGSGLDMKMVIANVVSIFTKIRVQMRSEFDKLVANIQKINPKVTINLINYPMPFLRLVDAFDQLTSGVQIAPGQTLSQYLLSVLNEQISDRTNYSDSVQFINVYDEDDWSKYQSKFTTQVLDIHPTEIGYKKIAQEILLKISIDRAKYTNPKSINPSWDDKFLAVDKNKNKQLINFEKSTDQNVINTILGADGQDLFNENDPLILKYKDKFDSNVFPERVITKNSFLTIGQSLLKFVFSSSIFKEIDPELSLYKFFFEDKKINPEDLFEAIYDSKFIQNIWNQFQYLTNEKINAEGTISVNSLIDSLKNAALQADNFHSLIVSVLKSSFFTSDKSQELSTLIQKIISNIFEKSQLFDSALSLVSNFLPSSDSNTSLINIAKTILKQGGLKELLNGLINDSFVNAKQYSQTKNFNEYISIYLEKNKSTFVTFLKTLLTSIVEKNPSDILVLLKVNVFPMLKEQGINLSDSDIEGISKLINQTIFVISESEIVENLYSIFLDAFKNSKELNLATIFSSFLNSITNQNNIYKLVKNIIDSKYFDDQSNRTKYSESLKLITKKLLTQTAVKDLIVNSLVPSKAIANIDTSSLVNTIYEDLISDQKTVRFTDQFIDAIFNNIDTYRKADNFNSFINLVLTSHQSIIVDFVNGLLNKLSNFDTALAKIAYVNLVTHLNLPEIFENEEQLKDLGKLISIVLNAVSNSTIINDIYNSALKSISENGFDLSKIFSQALDAENGYFSIIKALLKSETFKDEKIKTEFKKSLSSLATHVATNEKFATLLIGNIGTYVGEEAAKSIKILWSSLFKSDKFTKLIEDFVNGIFADEINIDNVKTINELIVKMITHNKESFSANVKAVIRYITNENADEFKKLLNLSVENILKSNSFEMDDNSQYEIINFFVDTIKVVTQSQLPEVFLATLSESIENGRFDFGNLTNSFTKVLGNETVIWKLVQALLGSEYLQDKSNVDSYKRRLTKTISILLNNTHFVDLAGEFINNTISQLLQSNGHRVEILKLSKFLITSEKTKTLLANILESIFDNSKSYAEFTSISQALKYFFGQHSAEIENYLKEITKDIAKDDGLLNALLLSVLNEQSKKLNITLSASDISLLTDLIKSTTDIIANSTIYTDTFTRLRSKILEDKADQLEIADLINIILDTENGYFNFIKSLASSTSFANSVFTSRFEANLSNLFKSLIKSESNIYAILNSLKLDLKLEYANANKDIKTILDSNEFQSVLDLAIKKIVASPQLFQKSQNWNDLFGIVIATFSDSDVKTITKFVKYLLSNHASLINSAFKFITVETTKNLNIEFSNRELNAVAEFASNAVNILVDDSLISQFLTMLKTNREADLVSFIFKKENIEKIIILFLNSNYLANNLDSINSNFKLIARIFITNRTIFDAFKNQIVNLITQGNDSKHAASLSNVFDKISKDQKTLEFAEAFIDSIFTNYNEYKKAKSIEELAKIFISKNKTNLVKYFTYILNSYVSKDDDFQTLLLSPIIAFANSNNIYFSSKETETIKGLVSNFAYALSQDYLLNDLINIVDLKLSSSDFDLSKLFNQVMDHFISDSSNVFNLLKKLIVSLNNDKTFDSATFKNQLKSLAIILIKNENALNALTNIFKFDDIKLNNSFKNIINNISSSPDFEKLVDKLLDSILVDNTWIIKSNNFNELIANFIMDKSTSIMEILSNVILKVFRENRQDVLNLFNYSIDKFASQLSADLNEDEKNSLSQLIVDSLETLLISDIPNLLIQSIAANKIETNNISIDTIALEAAKNPQFIYRIVMSLLNSENLSSSYNESKRVKLISKLVPVLIKTDFVKDALMNLSSSLILKIGRFDGDLKHLIEKIQNMEETSTFISGMLTSVLSNKELMIESKNFDELFINYLKINKSNFTIFLKQAIAALTNDYRFKNVIYSIIATQIHNFNVTLDNEEILLMSSVVSQSLGLVGDSKILEGIVDQFIQSFNPNVTATQLLFQDANVLNKIISSTLDFENNGWYFFKLLLSSQTFKNAKSIKDLSSTLYSLLKKLTQNTSVMEKLLFSFTNNQAHLNSSFSKVANKIISNSNFENLYKIIFEQIHYIAANDLVVKYNSYDSLFSDLIKRSSTQLKAAIKPLVKDILTTVDIDMQNVLAFLLKPMLHGANIMVTDEDQNQYAPFINMLVAYFAKTNIINQAIDDAFKAINTDQITSLSTNSIINTVINGVIAQLTRNGQIAVSRILFILRPMFNFVNSKAVGKAFADFLNILFDRSNVNDKYSGFYRIVENFIRPGSVPTIPVEPSETPTTPVDEQANKNEVQVNGISGFDVGNLLNNLQATIDWLYNYVDAFSYRIAQAQVDWQLENPNKPYFENPYYKANYRLVQILVMFLKQVTPDGLFWTGTSLGIETYRYIKEASNRGYLRAFAEKQAALQVTGQSVYQGINQINQILGNSAVWVRIYNYKSTDSLAYIHYQYNGDGSKNKDRHRPGMMIRDTLFKWLEAGYSKKDI</sequence>
<dbReference type="Pfam" id="PF00657">
    <property type="entry name" value="Lipase_GDSL"/>
    <property type="match status" value="1"/>
</dbReference>
<dbReference type="InterPro" id="IPR036514">
    <property type="entry name" value="SGNH_hydro_sf"/>
</dbReference>
<name>A0A4R6IFK1_9MOLU</name>
<dbReference type="SUPFAM" id="SSF52266">
    <property type="entry name" value="SGNH hydrolase"/>
    <property type="match status" value="1"/>
</dbReference>
<keyword evidence="3" id="KW-1185">Reference proteome</keyword>
<evidence type="ECO:0000313" key="3">
    <source>
        <dbReference type="Proteomes" id="UP000295518"/>
    </source>
</evidence>
<evidence type="ECO:0000256" key="1">
    <source>
        <dbReference type="SAM" id="MobiDB-lite"/>
    </source>
</evidence>
<dbReference type="InterPro" id="IPR001087">
    <property type="entry name" value="GDSL"/>
</dbReference>
<evidence type="ECO:0000313" key="2">
    <source>
        <dbReference type="EMBL" id="TDO21123.1"/>
    </source>
</evidence>
<comment type="caution">
    <text evidence="2">The sequence shown here is derived from an EMBL/GenBank/DDBJ whole genome shotgun (WGS) entry which is preliminary data.</text>
</comment>
<keyword evidence="2" id="KW-0378">Hydrolase</keyword>
<dbReference type="EMBL" id="SNWN01000009">
    <property type="protein sequence ID" value="TDO21123.1"/>
    <property type="molecule type" value="Genomic_DNA"/>
</dbReference>
<dbReference type="CDD" id="cd00229">
    <property type="entry name" value="SGNH_hydrolase"/>
    <property type="match status" value="1"/>
</dbReference>
<dbReference type="GO" id="GO:0016788">
    <property type="term" value="F:hydrolase activity, acting on ester bonds"/>
    <property type="evidence" value="ECO:0007669"/>
    <property type="project" value="InterPro"/>
</dbReference>
<organism evidence="2 3">
    <name type="scientific">Mycoplasma testudineum</name>
    <dbReference type="NCBI Taxonomy" id="244584"/>
    <lineage>
        <taxon>Bacteria</taxon>
        <taxon>Bacillati</taxon>
        <taxon>Mycoplasmatota</taxon>
        <taxon>Mollicutes</taxon>
        <taxon>Mycoplasmataceae</taxon>
        <taxon>Mycoplasma</taxon>
    </lineage>
</organism>
<dbReference type="OrthoDB" id="399880at2"/>
<reference evidence="2 3" key="1">
    <citation type="submission" date="2019-03" db="EMBL/GenBank/DDBJ databases">
        <title>Genomic Encyclopedia of Archaeal and Bacterial Type Strains, Phase II (KMG-II): from individual species to whole genera.</title>
        <authorList>
            <person name="Goeker M."/>
        </authorList>
    </citation>
    <scope>NUCLEOTIDE SEQUENCE [LARGE SCALE GENOMIC DNA]</scope>
    <source>
        <strain evidence="2 3">ATCC 700618</strain>
    </source>
</reference>
<proteinExistence type="predicted"/>
<protein>
    <submittedName>
        <fullName evidence="2">GDSL-like lipase/acylhydrolase family protein</fullName>
    </submittedName>
</protein>
<dbReference type="RefSeq" id="WP_094254364.1">
    <property type="nucleotide sequence ID" value="NZ_NNCE01000001.1"/>
</dbReference>
<feature type="region of interest" description="Disordered" evidence="1">
    <location>
        <begin position="33"/>
        <end position="89"/>
    </location>
</feature>
<dbReference type="Gene3D" id="3.40.50.1110">
    <property type="entry name" value="SGNH hydrolase"/>
    <property type="match status" value="1"/>
</dbReference>
<feature type="compositionally biased region" description="Polar residues" evidence="1">
    <location>
        <begin position="63"/>
        <end position="77"/>
    </location>
</feature>
<gene>
    <name evidence="2" type="ORF">EI74_0143</name>
</gene>